<reference evidence="2" key="1">
    <citation type="journal article" date="2014" name="Science">
        <title>Ancient hybridizations among the ancestral genomes of bread wheat.</title>
        <authorList>
            <consortium name="International Wheat Genome Sequencing Consortium,"/>
            <person name="Marcussen T."/>
            <person name="Sandve S.R."/>
            <person name="Heier L."/>
            <person name="Spannagl M."/>
            <person name="Pfeifer M."/>
            <person name="Jakobsen K.S."/>
            <person name="Wulff B.B."/>
            <person name="Steuernagel B."/>
            <person name="Mayer K.F."/>
            <person name="Olsen O.A."/>
        </authorList>
    </citation>
    <scope>NUCLEOTIDE SEQUENCE [LARGE SCALE GENOMIC DNA]</scope>
    <source>
        <strain evidence="2">cv. AL8/78</strain>
    </source>
</reference>
<protein>
    <submittedName>
        <fullName evidence="1">Uncharacterized protein</fullName>
    </submittedName>
</protein>
<accession>A0A453MBG5</accession>
<keyword evidence="2" id="KW-1185">Reference proteome</keyword>
<sequence length="69" mass="7404">MFTGSQANSSLVFVTQSGGLQQIHIPQVLYSYLQGPTDKTSDSISKNKTTDTVGVCLALSIQCLNLIKI</sequence>
<proteinExistence type="predicted"/>
<dbReference type="AlphaFoldDB" id="A0A453MBG5"/>
<dbReference type="Proteomes" id="UP000015105">
    <property type="component" value="Chromosome 5D"/>
</dbReference>
<reference evidence="2" key="2">
    <citation type="journal article" date="2017" name="Nat. Plants">
        <title>The Aegilops tauschii genome reveals multiple impacts of transposons.</title>
        <authorList>
            <person name="Zhao G."/>
            <person name="Zou C."/>
            <person name="Li K."/>
            <person name="Wang K."/>
            <person name="Li T."/>
            <person name="Gao L."/>
            <person name="Zhang X."/>
            <person name="Wang H."/>
            <person name="Yang Z."/>
            <person name="Liu X."/>
            <person name="Jiang W."/>
            <person name="Mao L."/>
            <person name="Kong X."/>
            <person name="Jiao Y."/>
            <person name="Jia J."/>
        </authorList>
    </citation>
    <scope>NUCLEOTIDE SEQUENCE [LARGE SCALE GENOMIC DNA]</scope>
    <source>
        <strain evidence="2">cv. AL8/78</strain>
    </source>
</reference>
<evidence type="ECO:0000313" key="1">
    <source>
        <dbReference type="EnsemblPlants" id="AET5Gv21121600.3"/>
    </source>
</evidence>
<reference evidence="1" key="5">
    <citation type="journal article" date="2021" name="G3 (Bethesda)">
        <title>Aegilops tauschii genome assembly Aet v5.0 features greater sequence contiguity and improved annotation.</title>
        <authorList>
            <person name="Wang L."/>
            <person name="Zhu T."/>
            <person name="Rodriguez J.C."/>
            <person name="Deal K.R."/>
            <person name="Dubcovsky J."/>
            <person name="McGuire P.E."/>
            <person name="Lux T."/>
            <person name="Spannagl M."/>
            <person name="Mayer K.F.X."/>
            <person name="Baldrich P."/>
            <person name="Meyers B.C."/>
            <person name="Huo N."/>
            <person name="Gu Y.Q."/>
            <person name="Zhou H."/>
            <person name="Devos K.M."/>
            <person name="Bennetzen J.L."/>
            <person name="Unver T."/>
            <person name="Budak H."/>
            <person name="Gulick P.J."/>
            <person name="Galiba G."/>
            <person name="Kalapos B."/>
            <person name="Nelson D.R."/>
            <person name="Li P."/>
            <person name="You F.M."/>
            <person name="Luo M.C."/>
            <person name="Dvorak J."/>
        </authorList>
    </citation>
    <scope>NUCLEOTIDE SEQUENCE [LARGE SCALE GENOMIC DNA]</scope>
    <source>
        <strain evidence="1">cv. AL8/78</strain>
    </source>
</reference>
<organism evidence="1 2">
    <name type="scientific">Aegilops tauschii subsp. strangulata</name>
    <name type="common">Goatgrass</name>
    <dbReference type="NCBI Taxonomy" id="200361"/>
    <lineage>
        <taxon>Eukaryota</taxon>
        <taxon>Viridiplantae</taxon>
        <taxon>Streptophyta</taxon>
        <taxon>Embryophyta</taxon>
        <taxon>Tracheophyta</taxon>
        <taxon>Spermatophyta</taxon>
        <taxon>Magnoliopsida</taxon>
        <taxon>Liliopsida</taxon>
        <taxon>Poales</taxon>
        <taxon>Poaceae</taxon>
        <taxon>BOP clade</taxon>
        <taxon>Pooideae</taxon>
        <taxon>Triticodae</taxon>
        <taxon>Triticeae</taxon>
        <taxon>Triticinae</taxon>
        <taxon>Aegilops</taxon>
    </lineage>
</organism>
<name>A0A453MBG5_AEGTS</name>
<reference evidence="1" key="4">
    <citation type="submission" date="2019-03" db="UniProtKB">
        <authorList>
            <consortium name="EnsemblPlants"/>
        </authorList>
    </citation>
    <scope>IDENTIFICATION</scope>
</reference>
<evidence type="ECO:0000313" key="2">
    <source>
        <dbReference type="Proteomes" id="UP000015105"/>
    </source>
</evidence>
<dbReference type="Gramene" id="AET5Gv21121600.3">
    <property type="protein sequence ID" value="AET5Gv21121600.3"/>
    <property type="gene ID" value="AET5Gv21121600"/>
</dbReference>
<dbReference type="EnsemblPlants" id="AET5Gv21121600.3">
    <property type="protein sequence ID" value="AET5Gv21121600.3"/>
    <property type="gene ID" value="AET5Gv21121600"/>
</dbReference>
<reference evidence="1" key="3">
    <citation type="journal article" date="2017" name="Nature">
        <title>Genome sequence of the progenitor of the wheat D genome Aegilops tauschii.</title>
        <authorList>
            <person name="Luo M.C."/>
            <person name="Gu Y.Q."/>
            <person name="Puiu D."/>
            <person name="Wang H."/>
            <person name="Twardziok S.O."/>
            <person name="Deal K.R."/>
            <person name="Huo N."/>
            <person name="Zhu T."/>
            <person name="Wang L."/>
            <person name="Wang Y."/>
            <person name="McGuire P.E."/>
            <person name="Liu S."/>
            <person name="Long H."/>
            <person name="Ramasamy R.K."/>
            <person name="Rodriguez J.C."/>
            <person name="Van S.L."/>
            <person name="Yuan L."/>
            <person name="Wang Z."/>
            <person name="Xia Z."/>
            <person name="Xiao L."/>
            <person name="Anderson O.D."/>
            <person name="Ouyang S."/>
            <person name="Liang Y."/>
            <person name="Zimin A.V."/>
            <person name="Pertea G."/>
            <person name="Qi P."/>
            <person name="Bennetzen J.L."/>
            <person name="Dai X."/>
            <person name="Dawson M.W."/>
            <person name="Muller H.G."/>
            <person name="Kugler K."/>
            <person name="Rivarola-Duarte L."/>
            <person name="Spannagl M."/>
            <person name="Mayer K.F.X."/>
            <person name="Lu F.H."/>
            <person name="Bevan M.W."/>
            <person name="Leroy P."/>
            <person name="Li P."/>
            <person name="You F.M."/>
            <person name="Sun Q."/>
            <person name="Liu Z."/>
            <person name="Lyons E."/>
            <person name="Wicker T."/>
            <person name="Salzberg S.L."/>
            <person name="Devos K.M."/>
            <person name="Dvorak J."/>
        </authorList>
    </citation>
    <scope>NUCLEOTIDE SEQUENCE [LARGE SCALE GENOMIC DNA]</scope>
    <source>
        <strain evidence="1">cv. AL8/78</strain>
    </source>
</reference>